<proteinExistence type="predicted"/>
<name>A0A0F9AMF2_9ZZZZ</name>
<reference evidence="2" key="1">
    <citation type="journal article" date="2015" name="Nature">
        <title>Complex archaea that bridge the gap between prokaryotes and eukaryotes.</title>
        <authorList>
            <person name="Spang A."/>
            <person name="Saw J.H."/>
            <person name="Jorgensen S.L."/>
            <person name="Zaremba-Niedzwiedzka K."/>
            <person name="Martijn J."/>
            <person name="Lind A.E."/>
            <person name="van Eijk R."/>
            <person name="Schleper C."/>
            <person name="Guy L."/>
            <person name="Ettema T.J."/>
        </authorList>
    </citation>
    <scope>NUCLEOTIDE SEQUENCE</scope>
</reference>
<sequence>MDQLRPVRGRLTLFLRDFEGPVQPPCDEVHDEVGPRLAAINPEGIFGYQQSIDRWVNYAPAWERFMNLRNGVGTFSLGDVLVIPMGDGGAVTFDGYNVRPFDPVSLKATPNLHTTAGSFTFTNNERGALGTTKHWLLGATPSMSKAIYAGSDLRFKAEISSSFTDSSTTVRDANLATGATFTIGDSSDHIYIGWSRPFVGIHFASGAGALGPRGEASSARLPTRSPLPHERVAANPPLPSSSSDRAHNRSGETLAGQRHALRLASEAPTQIAVELLLRSS</sequence>
<gene>
    <name evidence="2" type="ORF">LCGC14_2831330</name>
</gene>
<feature type="non-terminal residue" evidence="2">
    <location>
        <position position="280"/>
    </location>
</feature>
<dbReference type="AlphaFoldDB" id="A0A0F9AMF2"/>
<feature type="region of interest" description="Disordered" evidence="1">
    <location>
        <begin position="212"/>
        <end position="254"/>
    </location>
</feature>
<evidence type="ECO:0000256" key="1">
    <source>
        <dbReference type="SAM" id="MobiDB-lite"/>
    </source>
</evidence>
<evidence type="ECO:0000313" key="2">
    <source>
        <dbReference type="EMBL" id="KKK79654.1"/>
    </source>
</evidence>
<accession>A0A0F9AMF2</accession>
<comment type="caution">
    <text evidence="2">The sequence shown here is derived from an EMBL/GenBank/DDBJ whole genome shotgun (WGS) entry which is preliminary data.</text>
</comment>
<protein>
    <submittedName>
        <fullName evidence="2">Uncharacterized protein</fullName>
    </submittedName>
</protein>
<dbReference type="EMBL" id="LAZR01053930">
    <property type="protein sequence ID" value="KKK79654.1"/>
    <property type="molecule type" value="Genomic_DNA"/>
</dbReference>
<organism evidence="2">
    <name type="scientific">marine sediment metagenome</name>
    <dbReference type="NCBI Taxonomy" id="412755"/>
    <lineage>
        <taxon>unclassified sequences</taxon>
        <taxon>metagenomes</taxon>
        <taxon>ecological metagenomes</taxon>
    </lineage>
</organism>